<keyword evidence="2" id="KW-0812">Transmembrane</keyword>
<sequence>MASHLHPSLCLSHLLLLLLTLHSTTPLKVSSSSSNLLIEDGYTVSTVFDGNNFKPPINPSSLLPRTRDFVLLDLPSSVFFSISSPISQDSVVNRLSGNGSSGFADGGLGSAMFSHPRSFAVDFKGNVYVADKANHAIRKITKLGVSTIAGGYSAKTGKKDGPAQNASFSEDFELAFVPDMCALLISDRGNRLIRRMNLKESDCVVGGNSKLQMGLAWVSLLGVACLILGLVMGFVAHPYVISREITDHNQLSKMWKHCQINLGKKILTGCSDFRSAVANSSIYAVMDRLLRMCLSHVSLMFRISRVDKQSVRVQPVSLLDSDCITEPATIEPLMFADQLKDLICFDVPKGLIKASELEVNNDVLTCNCKTIDEVIEANISDFDRQAMQFTSPTMGPVVGSPGLVKRR</sequence>
<dbReference type="EMBL" id="JBBNAE010000006">
    <property type="protein sequence ID" value="KAK9117077.1"/>
    <property type="molecule type" value="Genomic_DNA"/>
</dbReference>
<evidence type="ECO:0000313" key="4">
    <source>
        <dbReference type="EMBL" id="KAK9117077.1"/>
    </source>
</evidence>
<dbReference type="InterPro" id="IPR011042">
    <property type="entry name" value="6-blade_b-propeller_TolB-like"/>
</dbReference>
<dbReference type="Pfam" id="PF01436">
    <property type="entry name" value="NHL"/>
    <property type="match status" value="1"/>
</dbReference>
<evidence type="ECO:0000256" key="1">
    <source>
        <dbReference type="ARBA" id="ARBA00022737"/>
    </source>
</evidence>
<dbReference type="Proteomes" id="UP001417504">
    <property type="component" value="Unassembled WGS sequence"/>
</dbReference>
<dbReference type="PANTHER" id="PTHR13833">
    <property type="match status" value="1"/>
</dbReference>
<keyword evidence="2" id="KW-0472">Membrane</keyword>
<organism evidence="4 5">
    <name type="scientific">Stephania japonica</name>
    <dbReference type="NCBI Taxonomy" id="461633"/>
    <lineage>
        <taxon>Eukaryota</taxon>
        <taxon>Viridiplantae</taxon>
        <taxon>Streptophyta</taxon>
        <taxon>Embryophyta</taxon>
        <taxon>Tracheophyta</taxon>
        <taxon>Spermatophyta</taxon>
        <taxon>Magnoliopsida</taxon>
        <taxon>Ranunculales</taxon>
        <taxon>Menispermaceae</taxon>
        <taxon>Menispermoideae</taxon>
        <taxon>Cissampelideae</taxon>
        <taxon>Stephania</taxon>
    </lineage>
</organism>
<dbReference type="PANTHER" id="PTHR13833:SF71">
    <property type="entry name" value="NHL DOMAIN-CONTAINING PROTEIN"/>
    <property type="match status" value="1"/>
</dbReference>
<keyword evidence="5" id="KW-1185">Reference proteome</keyword>
<protein>
    <recommendedName>
        <fullName evidence="6">NHL repeat-containing protein</fullName>
    </recommendedName>
</protein>
<feature type="transmembrane region" description="Helical" evidence="2">
    <location>
        <begin position="215"/>
        <end position="236"/>
    </location>
</feature>
<evidence type="ECO:0000256" key="3">
    <source>
        <dbReference type="SAM" id="SignalP"/>
    </source>
</evidence>
<proteinExistence type="predicted"/>
<evidence type="ECO:0000313" key="5">
    <source>
        <dbReference type="Proteomes" id="UP001417504"/>
    </source>
</evidence>
<gene>
    <name evidence="4" type="ORF">Sjap_016024</name>
</gene>
<evidence type="ECO:0008006" key="6">
    <source>
        <dbReference type="Google" id="ProtNLM"/>
    </source>
</evidence>
<feature type="chain" id="PRO_5043010310" description="NHL repeat-containing protein" evidence="3">
    <location>
        <begin position="27"/>
        <end position="407"/>
    </location>
</feature>
<keyword evidence="1" id="KW-0677">Repeat</keyword>
<keyword evidence="2" id="KW-1133">Transmembrane helix</keyword>
<evidence type="ECO:0000256" key="2">
    <source>
        <dbReference type="SAM" id="Phobius"/>
    </source>
</evidence>
<feature type="signal peptide" evidence="3">
    <location>
        <begin position="1"/>
        <end position="26"/>
    </location>
</feature>
<name>A0AAP0IM79_9MAGN</name>
<accession>A0AAP0IM79</accession>
<dbReference type="Gene3D" id="2.120.10.30">
    <property type="entry name" value="TolB, C-terminal domain"/>
    <property type="match status" value="1"/>
</dbReference>
<dbReference type="InterPro" id="IPR001258">
    <property type="entry name" value="NHL_repeat"/>
</dbReference>
<keyword evidence="3" id="KW-0732">Signal</keyword>
<comment type="caution">
    <text evidence="4">The sequence shown here is derived from an EMBL/GenBank/DDBJ whole genome shotgun (WGS) entry which is preliminary data.</text>
</comment>
<dbReference type="AlphaFoldDB" id="A0AAP0IM79"/>
<dbReference type="SUPFAM" id="SSF101898">
    <property type="entry name" value="NHL repeat"/>
    <property type="match status" value="1"/>
</dbReference>
<reference evidence="4 5" key="1">
    <citation type="submission" date="2024-01" db="EMBL/GenBank/DDBJ databases">
        <title>Genome assemblies of Stephania.</title>
        <authorList>
            <person name="Yang L."/>
        </authorList>
    </citation>
    <scope>NUCLEOTIDE SEQUENCE [LARGE SCALE GENOMIC DNA]</scope>
    <source>
        <strain evidence="4">QJT</strain>
        <tissue evidence="4">Leaf</tissue>
    </source>
</reference>